<feature type="compositionally biased region" description="Acidic residues" evidence="5">
    <location>
        <begin position="748"/>
        <end position="758"/>
    </location>
</feature>
<dbReference type="GO" id="GO:0005516">
    <property type="term" value="F:calmodulin binding"/>
    <property type="evidence" value="ECO:0007669"/>
    <property type="project" value="InterPro"/>
</dbReference>
<evidence type="ECO:0000256" key="2">
    <source>
        <dbReference type="ARBA" id="ARBA00022692"/>
    </source>
</evidence>
<dbReference type="OrthoDB" id="1304871at2759"/>
<feature type="region of interest" description="Disordered" evidence="5">
    <location>
        <begin position="674"/>
        <end position="695"/>
    </location>
</feature>
<comment type="subcellular location">
    <subcellularLocation>
        <location evidence="1">Membrane</location>
        <topology evidence="1">Multi-pass membrane protein</topology>
    </subcellularLocation>
</comment>
<feature type="region of interest" description="Disordered" evidence="5">
    <location>
        <begin position="623"/>
        <end position="642"/>
    </location>
</feature>
<feature type="compositionally biased region" description="Polar residues" evidence="5">
    <location>
        <begin position="436"/>
        <end position="454"/>
    </location>
</feature>
<evidence type="ECO:0000259" key="7">
    <source>
        <dbReference type="SMART" id="SM01054"/>
    </source>
</evidence>
<evidence type="ECO:0000256" key="6">
    <source>
        <dbReference type="SAM" id="Phobius"/>
    </source>
</evidence>
<sequence>MNLLGILMEAFTSLSMNTIKAGLIWLLRVAWIAGTLPILIASLPFPILNSFHTLLLSFAKRGKIMPSSSHRFTVPQSFFLHFYLLAVVWTTSLLTCTWYFAYKVAPLGTESLSYPFAASHLTGGSHVFSIHKSCFTSAEDRFNVWKSVFLLLLMEVHVLRRLYETFNVFNYSSSARMHIFGYLTGIYFYTAAPLSLCTFCVLEAFNFAADQVAEFKIEGQELVSITGFDLWGYVKPITRLGWCQWAGAAIFAWGWFHQYCCHAILGSLRERGDRTADYVIPHGDWFEIVSSPHYLAEMIIYAGLLVASGGADFTIWLLLGFVVANLAFAAAETHQWYLQKFEDYPHNRSISPVSRGTKTHPLKMVQRKVTNKVEIGIQSDHHIDGKNKGTDLKKKMKKCRSIQLSDMKEGLRSSSPLVSRKTISPPVKPPPPPPHNNSRSIIKGASSGSPNYMKSTSSSEAKKETSASSQVSSRRKSSAAGLTRTSSLKLTKTPSFKPVRASAKKCSKVALRSDMNVQKATCSSTLKDSKFPAYLMLNPGGTEYEGTSIVKVCSYTYCSLNGHHHAPLPPLKCFLKARRRSMKVQRSMKVEALSPRKACGDGTEELNSSMDFFVEIYGKSKGEASSECGNETAPEPETESRGSLNAEIDFGENVEHGSEVVSQVDTNENEEFRGISAKEESSPWNFNDGDKQEGVSSADMDYTMFEVIGMEWDEWPFSASQSGDEACSAIESDTSIEDSSETVRNDMTEEGVTDDNECTNDIDTCSQVSETLCYDQVLATTMDEEPGGPTSGKEEMLENGVPATINEVSEADSTFEVPSSEIRDKTGNVDVAGLLVEANDAIDQTLDEHEDAADGDTTHTRHKPRSKAIANEELPEKHTTKWTIGHGRHDENNDELKTFNPREPNFLSVVPETDKEKVDLRHQMMEERRNAEEWMLDHALQQAVTKLGPAKKKKVALLVEAFETVLPLPVTKCETHLRDHTSTGFAHSHGRTIQACN</sequence>
<dbReference type="PANTHER" id="PTHR33923">
    <property type="entry name" value="CALMODULIN-BINDING PROTEIN-RELATED"/>
    <property type="match status" value="1"/>
</dbReference>
<feature type="compositionally biased region" description="Pro residues" evidence="5">
    <location>
        <begin position="426"/>
        <end position="435"/>
    </location>
</feature>
<dbReference type="AlphaFoldDB" id="A0A9D3UHQ1"/>
<evidence type="ECO:0000256" key="3">
    <source>
        <dbReference type="ARBA" id="ARBA00022989"/>
    </source>
</evidence>
<dbReference type="PANTHER" id="PTHR33923:SF2">
    <property type="entry name" value="CALMODULIN-BINDING PROTEIN-RELATED"/>
    <property type="match status" value="1"/>
</dbReference>
<evidence type="ECO:0000313" key="9">
    <source>
        <dbReference type="Proteomes" id="UP000828251"/>
    </source>
</evidence>
<feature type="region of interest" description="Disordered" evidence="5">
    <location>
        <begin position="379"/>
        <end position="494"/>
    </location>
</feature>
<dbReference type="EMBL" id="JAIQCV010000011">
    <property type="protein sequence ID" value="KAH1045337.1"/>
    <property type="molecule type" value="Genomic_DNA"/>
</dbReference>
<dbReference type="Proteomes" id="UP000828251">
    <property type="component" value="Unassembled WGS sequence"/>
</dbReference>
<evidence type="ECO:0000256" key="4">
    <source>
        <dbReference type="ARBA" id="ARBA00023136"/>
    </source>
</evidence>
<dbReference type="Pfam" id="PF07839">
    <property type="entry name" value="CaM_binding"/>
    <property type="match status" value="1"/>
</dbReference>
<keyword evidence="4 6" id="KW-0472">Membrane</keyword>
<feature type="region of interest" description="Disordered" evidence="5">
    <location>
        <begin position="850"/>
        <end position="905"/>
    </location>
</feature>
<dbReference type="GO" id="GO:0006629">
    <property type="term" value="P:lipid metabolic process"/>
    <property type="evidence" value="ECO:0007669"/>
    <property type="project" value="InterPro"/>
</dbReference>
<accession>A0A9D3UHQ1</accession>
<feature type="compositionally biased region" description="Low complexity" evidence="5">
    <location>
        <begin position="466"/>
        <end position="494"/>
    </location>
</feature>
<feature type="compositionally biased region" description="Basic and acidic residues" evidence="5">
    <location>
        <begin position="887"/>
        <end position="897"/>
    </location>
</feature>
<keyword evidence="2 6" id="KW-0812">Transmembrane</keyword>
<feature type="region of interest" description="Disordered" evidence="5">
    <location>
        <begin position="732"/>
        <end position="758"/>
    </location>
</feature>
<feature type="transmembrane region" description="Helical" evidence="6">
    <location>
        <begin position="142"/>
        <end position="159"/>
    </location>
</feature>
<evidence type="ECO:0000313" key="8">
    <source>
        <dbReference type="EMBL" id="KAH1045337.1"/>
    </source>
</evidence>
<dbReference type="GO" id="GO:0016020">
    <property type="term" value="C:membrane"/>
    <property type="evidence" value="ECO:0007669"/>
    <property type="project" value="UniProtKB-SubCell"/>
</dbReference>
<organism evidence="8 9">
    <name type="scientific">Gossypium stocksii</name>
    <dbReference type="NCBI Taxonomy" id="47602"/>
    <lineage>
        <taxon>Eukaryota</taxon>
        <taxon>Viridiplantae</taxon>
        <taxon>Streptophyta</taxon>
        <taxon>Embryophyta</taxon>
        <taxon>Tracheophyta</taxon>
        <taxon>Spermatophyta</taxon>
        <taxon>Magnoliopsida</taxon>
        <taxon>eudicotyledons</taxon>
        <taxon>Gunneridae</taxon>
        <taxon>Pentapetalae</taxon>
        <taxon>rosids</taxon>
        <taxon>malvids</taxon>
        <taxon>Malvales</taxon>
        <taxon>Malvaceae</taxon>
        <taxon>Malvoideae</taxon>
        <taxon>Gossypium</taxon>
    </lineage>
</organism>
<dbReference type="InterPro" id="IPR012417">
    <property type="entry name" value="CaM-bd_dom_pln"/>
</dbReference>
<dbReference type="SMART" id="SM01054">
    <property type="entry name" value="CaM_binding"/>
    <property type="match status" value="1"/>
</dbReference>
<evidence type="ECO:0000256" key="5">
    <source>
        <dbReference type="SAM" id="MobiDB-lite"/>
    </source>
</evidence>
<dbReference type="InterPro" id="IPR001104">
    <property type="entry name" value="3-oxo-5_a-steroid_4-DH_C"/>
</dbReference>
<name>A0A9D3UHQ1_9ROSI</name>
<keyword evidence="3 6" id="KW-1133">Transmembrane helix</keyword>
<feature type="transmembrane region" description="Helical" evidence="6">
    <location>
        <begin position="78"/>
        <end position="100"/>
    </location>
</feature>
<feature type="domain" description="Calmodulin-binding" evidence="7">
    <location>
        <begin position="858"/>
        <end position="967"/>
    </location>
</feature>
<reference evidence="8 9" key="1">
    <citation type="journal article" date="2021" name="Plant Biotechnol. J.">
        <title>Multi-omics assisted identification of the key and species-specific regulatory components of drought-tolerant mechanisms in Gossypium stocksii.</title>
        <authorList>
            <person name="Yu D."/>
            <person name="Ke L."/>
            <person name="Zhang D."/>
            <person name="Wu Y."/>
            <person name="Sun Y."/>
            <person name="Mei J."/>
            <person name="Sun J."/>
            <person name="Sun Y."/>
        </authorList>
    </citation>
    <scope>NUCLEOTIDE SEQUENCE [LARGE SCALE GENOMIC DNA]</scope>
    <source>
        <strain evidence="9">cv. E1</strain>
        <tissue evidence="8">Leaf</tissue>
    </source>
</reference>
<comment type="caution">
    <text evidence="8">The sequence shown here is derived from an EMBL/GenBank/DDBJ whole genome shotgun (WGS) entry which is preliminary data.</text>
</comment>
<feature type="compositionally biased region" description="Basic and acidic residues" evidence="5">
    <location>
        <begin position="379"/>
        <end position="393"/>
    </location>
</feature>
<dbReference type="GO" id="GO:0016627">
    <property type="term" value="F:oxidoreductase activity, acting on the CH-CH group of donors"/>
    <property type="evidence" value="ECO:0007669"/>
    <property type="project" value="InterPro"/>
</dbReference>
<dbReference type="Pfam" id="PF02544">
    <property type="entry name" value="Steroid_dh"/>
    <property type="match status" value="1"/>
</dbReference>
<dbReference type="InterPro" id="IPR044681">
    <property type="entry name" value="PICBP-like"/>
</dbReference>
<proteinExistence type="predicted"/>
<feature type="transmembrane region" description="Helical" evidence="6">
    <location>
        <begin position="31"/>
        <end position="58"/>
    </location>
</feature>
<feature type="transmembrane region" description="Helical" evidence="6">
    <location>
        <begin position="179"/>
        <end position="202"/>
    </location>
</feature>
<protein>
    <recommendedName>
        <fullName evidence="7">Calmodulin-binding domain-containing protein</fullName>
    </recommendedName>
</protein>
<keyword evidence="9" id="KW-1185">Reference proteome</keyword>
<evidence type="ECO:0000256" key="1">
    <source>
        <dbReference type="ARBA" id="ARBA00004141"/>
    </source>
</evidence>
<dbReference type="PROSITE" id="PS50244">
    <property type="entry name" value="S5A_REDUCTASE"/>
    <property type="match status" value="1"/>
</dbReference>
<gene>
    <name evidence="8" type="ORF">J1N35_036121</name>
</gene>
<feature type="transmembrane region" description="Helical" evidence="6">
    <location>
        <begin position="299"/>
        <end position="328"/>
    </location>
</feature>